<organism evidence="2 3">
    <name type="scientific">Liparis tanakae</name>
    <name type="common">Tanaka's snailfish</name>
    <dbReference type="NCBI Taxonomy" id="230148"/>
    <lineage>
        <taxon>Eukaryota</taxon>
        <taxon>Metazoa</taxon>
        <taxon>Chordata</taxon>
        <taxon>Craniata</taxon>
        <taxon>Vertebrata</taxon>
        <taxon>Euteleostomi</taxon>
        <taxon>Actinopterygii</taxon>
        <taxon>Neopterygii</taxon>
        <taxon>Teleostei</taxon>
        <taxon>Neoteleostei</taxon>
        <taxon>Acanthomorphata</taxon>
        <taxon>Eupercaria</taxon>
        <taxon>Perciformes</taxon>
        <taxon>Cottioidei</taxon>
        <taxon>Cottales</taxon>
        <taxon>Liparidae</taxon>
        <taxon>Liparis</taxon>
    </lineage>
</organism>
<reference evidence="2 3" key="1">
    <citation type="submission" date="2019-03" db="EMBL/GenBank/DDBJ databases">
        <title>First draft genome of Liparis tanakae, snailfish: a comprehensive survey of snailfish specific genes.</title>
        <authorList>
            <person name="Kim W."/>
            <person name="Song I."/>
            <person name="Jeong J.-H."/>
            <person name="Kim D."/>
            <person name="Kim S."/>
            <person name="Ryu S."/>
            <person name="Song J.Y."/>
            <person name="Lee S.K."/>
        </authorList>
    </citation>
    <scope>NUCLEOTIDE SEQUENCE [LARGE SCALE GENOMIC DNA]</scope>
    <source>
        <tissue evidence="2">Muscle</tissue>
    </source>
</reference>
<keyword evidence="3" id="KW-1185">Reference proteome</keyword>
<name>A0A4Z2GSI3_9TELE</name>
<evidence type="ECO:0000313" key="2">
    <source>
        <dbReference type="EMBL" id="TNN55682.1"/>
    </source>
</evidence>
<sequence length="121" mass="13087">MAFVTALRRMAHVRLREYPWRTAAVTAAVTSAARLTAQRGFTGGSRCANEAQLEPIPVTPVGPGEMPGQRREKVTDARMPDVVPGTPNGAFKALAPTEEELGFCRPCHAVTTHNHEISHSI</sequence>
<feature type="compositionally biased region" description="Basic and acidic residues" evidence="1">
    <location>
        <begin position="68"/>
        <end position="79"/>
    </location>
</feature>
<dbReference type="Proteomes" id="UP000314294">
    <property type="component" value="Unassembled WGS sequence"/>
</dbReference>
<gene>
    <name evidence="2" type="ORF">EYF80_034117</name>
</gene>
<proteinExistence type="predicted"/>
<feature type="region of interest" description="Disordered" evidence="1">
    <location>
        <begin position="46"/>
        <end position="89"/>
    </location>
</feature>
<dbReference type="AlphaFoldDB" id="A0A4Z2GSI3"/>
<dbReference type="EMBL" id="SRLO01000449">
    <property type="protein sequence ID" value="TNN55682.1"/>
    <property type="molecule type" value="Genomic_DNA"/>
</dbReference>
<comment type="caution">
    <text evidence="2">The sequence shown here is derived from an EMBL/GenBank/DDBJ whole genome shotgun (WGS) entry which is preliminary data.</text>
</comment>
<accession>A0A4Z2GSI3</accession>
<evidence type="ECO:0000256" key="1">
    <source>
        <dbReference type="SAM" id="MobiDB-lite"/>
    </source>
</evidence>
<protein>
    <submittedName>
        <fullName evidence="2">Uncharacterized protein</fullName>
    </submittedName>
</protein>
<evidence type="ECO:0000313" key="3">
    <source>
        <dbReference type="Proteomes" id="UP000314294"/>
    </source>
</evidence>